<proteinExistence type="predicted"/>
<protein>
    <recommendedName>
        <fullName evidence="2">RNA polymerase sigma-70 region 2 domain-containing protein</fullName>
    </recommendedName>
</protein>
<organism evidence="1">
    <name type="scientific">Treponema denticola H1-T</name>
    <dbReference type="NCBI Taxonomy" id="999431"/>
    <lineage>
        <taxon>Bacteria</taxon>
        <taxon>Pseudomonadati</taxon>
        <taxon>Spirochaetota</taxon>
        <taxon>Spirochaetia</taxon>
        <taxon>Spirochaetales</taxon>
        <taxon>Treponemataceae</taxon>
        <taxon>Treponema</taxon>
    </lineage>
</organism>
<gene>
    <name evidence="1" type="ORF">HMPREF9725_02581</name>
</gene>
<accession>M2AXR8</accession>
<dbReference type="HOGENOM" id="CLU_1895273_0_0_12"/>
<dbReference type="EMBL" id="AGDW01000025">
    <property type="protein sequence ID" value="EMB28151.1"/>
    <property type="molecule type" value="Genomic_DNA"/>
</dbReference>
<reference evidence="1" key="1">
    <citation type="submission" date="2012-01" db="EMBL/GenBank/DDBJ databases">
        <title>The Genome Sequence of Treponema denticola H1-T.</title>
        <authorList>
            <consortium name="The Broad Institute Genome Sequencing Platform"/>
            <person name="Earl A."/>
            <person name="Ward D."/>
            <person name="Feldgarden M."/>
            <person name="Gevers D."/>
            <person name="Blanton J.M."/>
            <person name="Fenno C.J."/>
            <person name="Baranova O.V."/>
            <person name="Mathney J."/>
            <person name="Dewhirst F.E."/>
            <person name="Izard J."/>
            <person name="Young S.K."/>
            <person name="Zeng Q."/>
            <person name="Gargeya S."/>
            <person name="Fitzgerald M."/>
            <person name="Haas B."/>
            <person name="Abouelleil A."/>
            <person name="Alvarado L."/>
            <person name="Arachchi H.M."/>
            <person name="Berlin A."/>
            <person name="Chapman S.B."/>
            <person name="Gearin G."/>
            <person name="Goldberg J."/>
            <person name="Griggs A."/>
            <person name="Gujja S."/>
            <person name="Hansen M."/>
            <person name="Heiman D."/>
            <person name="Howarth C."/>
            <person name="Larimer J."/>
            <person name="Lui A."/>
            <person name="MacDonald P.J.P."/>
            <person name="McCowen C."/>
            <person name="Montmayeur A."/>
            <person name="Murphy C."/>
            <person name="Neiman D."/>
            <person name="Pearson M."/>
            <person name="Priest M."/>
            <person name="Roberts A."/>
            <person name="Saif S."/>
            <person name="Shea T."/>
            <person name="Sisk P."/>
            <person name="Stolte C."/>
            <person name="Sykes S."/>
            <person name="Wortman J."/>
            <person name="Nusbaum C."/>
            <person name="Birren B."/>
        </authorList>
    </citation>
    <scope>NUCLEOTIDE SEQUENCE [LARGE SCALE GENOMIC DNA]</scope>
    <source>
        <strain evidence="1">H1-T</strain>
    </source>
</reference>
<dbReference type="RefSeq" id="WP_002689762.1">
    <property type="nucleotide sequence ID" value="NZ_CM001794.1"/>
</dbReference>
<sequence>MPIQLEFNFDELPERKTDLPHYEAPKNDNERLLNYQWDYKRGDEAALNKMYELGYNIALRYISTHAKKNPHIAKLDKSRREEKAHNAITYIIARYLQIQDFTIHKSFTSYIYLRVQHELFYKRKVDDIVSFIDLDTIQI</sequence>
<dbReference type="PATRIC" id="fig|999431.4.peg.2675"/>
<name>M2AXR8_TREDN</name>
<evidence type="ECO:0000313" key="1">
    <source>
        <dbReference type="EMBL" id="EMB28151.1"/>
    </source>
</evidence>
<dbReference type="Proteomes" id="UP000011708">
    <property type="component" value="Chromosome"/>
</dbReference>
<comment type="caution">
    <text evidence="1">The sequence shown here is derived from an EMBL/GenBank/DDBJ whole genome shotgun (WGS) entry which is preliminary data.</text>
</comment>
<evidence type="ECO:0008006" key="2">
    <source>
        <dbReference type="Google" id="ProtNLM"/>
    </source>
</evidence>
<dbReference type="AlphaFoldDB" id="M2AXR8"/>